<feature type="repeat" description="PPR" evidence="3">
    <location>
        <begin position="573"/>
        <end position="607"/>
    </location>
</feature>
<dbReference type="GO" id="GO:0003723">
    <property type="term" value="F:RNA binding"/>
    <property type="evidence" value="ECO:0007669"/>
    <property type="project" value="InterPro"/>
</dbReference>
<dbReference type="FunFam" id="1.25.40.10:FF:000344">
    <property type="entry name" value="Pentatricopeptide repeat-containing protein"/>
    <property type="match status" value="1"/>
</dbReference>
<protein>
    <recommendedName>
        <fullName evidence="5">Pentatricopeptide repeat-containing protein</fullName>
    </recommendedName>
</protein>
<feature type="repeat" description="PPR" evidence="3">
    <location>
        <begin position="305"/>
        <end position="339"/>
    </location>
</feature>
<keyword evidence="1" id="KW-0677">Repeat</keyword>
<dbReference type="InterPro" id="IPR002885">
    <property type="entry name" value="PPR_rpt"/>
</dbReference>
<dbReference type="InterPro" id="IPR046960">
    <property type="entry name" value="PPR_At4g14850-like_plant"/>
</dbReference>
<dbReference type="Pfam" id="PF01535">
    <property type="entry name" value="PPR"/>
    <property type="match status" value="7"/>
</dbReference>
<accession>A0A6V7QK58</accession>
<dbReference type="EMBL" id="LR862136">
    <property type="protein sequence ID" value="CAD1843225.1"/>
    <property type="molecule type" value="Genomic_DNA"/>
</dbReference>
<dbReference type="AlphaFoldDB" id="A0A6V7QK58"/>
<evidence type="ECO:0000313" key="4">
    <source>
        <dbReference type="EMBL" id="CAD1843225.1"/>
    </source>
</evidence>
<dbReference type="Pfam" id="PF13041">
    <property type="entry name" value="PPR_2"/>
    <property type="match status" value="3"/>
</dbReference>
<feature type="repeat" description="PPR" evidence="3">
    <location>
        <begin position="542"/>
        <end position="572"/>
    </location>
</feature>
<evidence type="ECO:0000256" key="3">
    <source>
        <dbReference type="PROSITE-ProRule" id="PRU00708"/>
    </source>
</evidence>
<dbReference type="FunFam" id="1.25.40.10:FF:000361">
    <property type="entry name" value="Pentatricopeptide repeat-containing protein chloroplastic"/>
    <property type="match status" value="1"/>
</dbReference>
<dbReference type="FunFam" id="1.25.40.10:FF:000090">
    <property type="entry name" value="Pentatricopeptide repeat-containing protein, chloroplastic"/>
    <property type="match status" value="1"/>
</dbReference>
<dbReference type="PANTHER" id="PTHR47926">
    <property type="entry name" value="PENTATRICOPEPTIDE REPEAT-CONTAINING PROTEIN"/>
    <property type="match status" value="1"/>
</dbReference>
<keyword evidence="2" id="KW-0809">Transit peptide</keyword>
<dbReference type="NCBIfam" id="TIGR00756">
    <property type="entry name" value="PPR"/>
    <property type="match status" value="5"/>
</dbReference>
<organism evidence="4">
    <name type="scientific">Ananas comosus var. bracteatus</name>
    <name type="common">red pineapple</name>
    <dbReference type="NCBI Taxonomy" id="296719"/>
    <lineage>
        <taxon>Eukaryota</taxon>
        <taxon>Viridiplantae</taxon>
        <taxon>Streptophyta</taxon>
        <taxon>Embryophyta</taxon>
        <taxon>Tracheophyta</taxon>
        <taxon>Spermatophyta</taxon>
        <taxon>Magnoliopsida</taxon>
        <taxon>Liliopsida</taxon>
        <taxon>Poales</taxon>
        <taxon>Bromeliaceae</taxon>
        <taxon>Bromelioideae</taxon>
        <taxon>Ananas</taxon>
    </lineage>
</organism>
<proteinExistence type="predicted"/>
<dbReference type="PROSITE" id="PS51375">
    <property type="entry name" value="PPR"/>
    <property type="match status" value="7"/>
</dbReference>
<reference evidence="4" key="1">
    <citation type="submission" date="2020-07" db="EMBL/GenBank/DDBJ databases">
        <authorList>
            <person name="Lin J."/>
        </authorList>
    </citation>
    <scope>NUCLEOTIDE SEQUENCE</scope>
</reference>
<feature type="repeat" description="PPR" evidence="3">
    <location>
        <begin position="340"/>
        <end position="374"/>
    </location>
</feature>
<evidence type="ECO:0008006" key="5">
    <source>
        <dbReference type="Google" id="ProtNLM"/>
    </source>
</evidence>
<evidence type="ECO:0000256" key="1">
    <source>
        <dbReference type="ARBA" id="ARBA00022737"/>
    </source>
</evidence>
<dbReference type="Pfam" id="PF20431">
    <property type="entry name" value="E_motif"/>
    <property type="match status" value="1"/>
</dbReference>
<sequence>MKPFFPSLTTTLFKSLSSPPKPYLRTISSLAPLSHTSRFAPQQYLHLLDSCIDTEHLILGSQIHTRILISGLRDDSFLSAKLIALYSLCGDLKTSVSIFDQFPSCNVFLLNAMIRGYSSNGLYHEAVDLFHRKRKQGIKPDSYTFSCILKACASISDLSQAKELHELAVECGFGSDLFVCNALICAYAKCGSLEDSSKVFDEMPQRDVVSWNSIISAYSAYGFELEAVEKVKMMFRSGLKPDQVTIISILSSCSTTIVVREVHGYVLRMGFENTSVVQNGLISAYGTCSRVIEARRTFDSSSLKDRVTWNAMISVYAQNLLFEESMQLLRDMKLHGFDVDVVTYSGIISSFSQNDLSDKAITVFAELLSTGLKPDVVAIASVLPAISGLSCLNYCKEIHAHSLRHKLEPDRRVQNALVSVYSKHGEIQCAEQVFKATGDRDVISWSSMVVGYAQNQYFVEALNTFREMVRAKTEPNSITITSVLSACAGVSGLRLGKELHLWAIKNIFENHSFVGAALIDMYAKCGRIVESRRMFDLVKDKNVVAYNVMIGAYAFHGQGENALEMFRTLEEPDHVSFIAALSACSHGGLVNEGMEIFNSMKNFTVSPREGHYALIMDLLARAGRLEEALDLIGTMPTKPSVEIWGVLLGASKVHNNLDIGVYTGAQILESKSVSSGYYVLLSNMLAECGRWQDVEVMREMMKEKGVKKGVGYSWIELDGVVHSFVAKGRAQYPEGDGLFFVLSILNEHMKEMRS</sequence>
<dbReference type="GO" id="GO:0009451">
    <property type="term" value="P:RNA modification"/>
    <property type="evidence" value="ECO:0007669"/>
    <property type="project" value="InterPro"/>
</dbReference>
<feature type="repeat" description="PPR" evidence="3">
    <location>
        <begin position="441"/>
        <end position="475"/>
    </location>
</feature>
<dbReference type="PANTHER" id="PTHR47926:SF500">
    <property type="entry name" value="REPEAT-CONTAINING PROTEIN, PUTATIVE-RELATED"/>
    <property type="match status" value="1"/>
</dbReference>
<feature type="repeat" description="PPR" evidence="3">
    <location>
        <begin position="176"/>
        <end position="210"/>
    </location>
</feature>
<dbReference type="Gene3D" id="1.25.40.10">
    <property type="entry name" value="Tetratricopeptide repeat domain"/>
    <property type="match status" value="5"/>
</dbReference>
<dbReference type="InterPro" id="IPR011990">
    <property type="entry name" value="TPR-like_helical_dom_sf"/>
</dbReference>
<gene>
    <name evidence="4" type="ORF">CB5_LOCUS26436</name>
</gene>
<dbReference type="InterPro" id="IPR046848">
    <property type="entry name" value="E_motif"/>
</dbReference>
<evidence type="ECO:0000256" key="2">
    <source>
        <dbReference type="ARBA" id="ARBA00022946"/>
    </source>
</evidence>
<name>A0A6V7QK58_ANACO</name>
<feature type="repeat" description="PPR" evidence="3">
    <location>
        <begin position="106"/>
        <end position="140"/>
    </location>
</feature>